<comment type="caution">
    <text evidence="1">The sequence shown here is derived from an EMBL/GenBank/DDBJ whole genome shotgun (WGS) entry which is preliminary data.</text>
</comment>
<evidence type="ECO:0000313" key="2">
    <source>
        <dbReference type="Proteomes" id="UP001055072"/>
    </source>
</evidence>
<proteinExistence type="predicted"/>
<dbReference type="EMBL" id="MU274923">
    <property type="protein sequence ID" value="KAI0086594.1"/>
    <property type="molecule type" value="Genomic_DNA"/>
</dbReference>
<sequence length="412" mass="45290">MTLPTKSQTHTFAHTAFDAYFALNHKPSRTSNNVFSNLLTPLTTKEYSTSLASSQNLRSSQVPWLGSSSRNQLFPRLLFELDQGFNLLFYGAGSKRDILNTLATCLNEEDNDVIVVNAFNPSFTVKDLLASVENFFDTQSCPMTTGSGIEGQTRRILKLFDSPDTDLDLFLVIHNIDAPSMRNIRAKSALMALASHSRIHILASVDNIAFADLWSLSEIFNRKPTCFSSASISASTITPSPGYAWLFHDLTTLAPYDFETAYADRSSISGASQATKSSRARQDIPVAGASATMSTMTEDAARHILLSVTQKAKKLFVLLGTKQLEAIGDLEPSKIDAKAIAFDYSMLFNAARDDFVATNDTALRALMGEFKDHGLMVSMMQATTGAEAVWIPMRKEGLVKIVDDVRKEFEGM</sequence>
<gene>
    <name evidence="1" type="ORF">BDY19DRAFT_986589</name>
</gene>
<reference evidence="1" key="1">
    <citation type="journal article" date="2021" name="Environ. Microbiol.">
        <title>Gene family expansions and transcriptome signatures uncover fungal adaptations to wood decay.</title>
        <authorList>
            <person name="Hage H."/>
            <person name="Miyauchi S."/>
            <person name="Viragh M."/>
            <person name="Drula E."/>
            <person name="Min B."/>
            <person name="Chaduli D."/>
            <person name="Navarro D."/>
            <person name="Favel A."/>
            <person name="Norest M."/>
            <person name="Lesage-Meessen L."/>
            <person name="Balint B."/>
            <person name="Merenyi Z."/>
            <person name="de Eugenio L."/>
            <person name="Morin E."/>
            <person name="Martinez A.T."/>
            <person name="Baldrian P."/>
            <person name="Stursova M."/>
            <person name="Martinez M.J."/>
            <person name="Novotny C."/>
            <person name="Magnuson J.K."/>
            <person name="Spatafora J.W."/>
            <person name="Maurice S."/>
            <person name="Pangilinan J."/>
            <person name="Andreopoulos W."/>
            <person name="LaButti K."/>
            <person name="Hundley H."/>
            <person name="Na H."/>
            <person name="Kuo A."/>
            <person name="Barry K."/>
            <person name="Lipzen A."/>
            <person name="Henrissat B."/>
            <person name="Riley R."/>
            <person name="Ahrendt S."/>
            <person name="Nagy L.G."/>
            <person name="Grigoriev I.V."/>
            <person name="Martin F."/>
            <person name="Rosso M.N."/>
        </authorList>
    </citation>
    <scope>NUCLEOTIDE SEQUENCE</scope>
    <source>
        <strain evidence="1">CBS 384.51</strain>
    </source>
</reference>
<protein>
    <submittedName>
        <fullName evidence="1">Origin recognition complex subunit 2</fullName>
    </submittedName>
</protein>
<accession>A0ACB8TXL3</accession>
<evidence type="ECO:0000313" key="1">
    <source>
        <dbReference type="EMBL" id="KAI0086594.1"/>
    </source>
</evidence>
<name>A0ACB8TXL3_9APHY</name>
<dbReference type="Proteomes" id="UP001055072">
    <property type="component" value="Unassembled WGS sequence"/>
</dbReference>
<organism evidence="1 2">
    <name type="scientific">Irpex rosettiformis</name>
    <dbReference type="NCBI Taxonomy" id="378272"/>
    <lineage>
        <taxon>Eukaryota</taxon>
        <taxon>Fungi</taxon>
        <taxon>Dikarya</taxon>
        <taxon>Basidiomycota</taxon>
        <taxon>Agaricomycotina</taxon>
        <taxon>Agaricomycetes</taxon>
        <taxon>Polyporales</taxon>
        <taxon>Irpicaceae</taxon>
        <taxon>Irpex</taxon>
    </lineage>
</organism>
<keyword evidence="2" id="KW-1185">Reference proteome</keyword>